<keyword evidence="1" id="KW-1133">Transmembrane helix</keyword>
<dbReference type="OrthoDB" id="3724330at2"/>
<name>A0A4T2BD23_9MICO</name>
<keyword evidence="1" id="KW-0812">Transmembrane</keyword>
<dbReference type="RefSeq" id="WP_136643839.1">
    <property type="nucleotide sequence ID" value="NZ_QYRT01000085.1"/>
</dbReference>
<feature type="transmembrane region" description="Helical" evidence="1">
    <location>
        <begin position="208"/>
        <end position="230"/>
    </location>
</feature>
<feature type="transmembrane region" description="Helical" evidence="1">
    <location>
        <begin position="94"/>
        <end position="117"/>
    </location>
</feature>
<keyword evidence="1" id="KW-0472">Membrane</keyword>
<proteinExistence type="predicted"/>
<sequence length="236" mass="25556">MSAVISTVKLHLNRRRQVFLVPLWIAVVVGVISVIIALIFWRGGSQPGTAEWIQSSRSNPGVVYALGGFFIYLGVISSSSHYPFALTLGSTRRAFVAGTFLFQALIAAYVAIVFLAFELIEIATNHWFIGFYAFDIYALGAGDPWRLLAIVFLGVFVFLAIGSVFAAAWVRYSVRGPQLLAIGLVVVIGLGIAIIVPDLGAIVAAFQLWWLAIAAGVILLLASLGTWLFLRAAIIR</sequence>
<evidence type="ECO:0000256" key="1">
    <source>
        <dbReference type="SAM" id="Phobius"/>
    </source>
</evidence>
<accession>A0A4T2BD23</accession>
<dbReference type="AlphaFoldDB" id="A0A4T2BD23"/>
<keyword evidence="3" id="KW-1185">Reference proteome</keyword>
<feature type="transmembrane region" description="Helical" evidence="1">
    <location>
        <begin position="147"/>
        <end position="172"/>
    </location>
</feature>
<comment type="caution">
    <text evidence="2">The sequence shown here is derived from an EMBL/GenBank/DDBJ whole genome shotgun (WGS) entry which is preliminary data.</text>
</comment>
<feature type="transmembrane region" description="Helical" evidence="1">
    <location>
        <begin position="61"/>
        <end position="82"/>
    </location>
</feature>
<organism evidence="2 3">
    <name type="scientific">Subtercola vilae</name>
    <dbReference type="NCBI Taxonomy" id="2056433"/>
    <lineage>
        <taxon>Bacteria</taxon>
        <taxon>Bacillati</taxon>
        <taxon>Actinomycetota</taxon>
        <taxon>Actinomycetes</taxon>
        <taxon>Micrococcales</taxon>
        <taxon>Microbacteriaceae</taxon>
        <taxon>Subtercola</taxon>
    </lineage>
</organism>
<protein>
    <submittedName>
        <fullName evidence="2">Uncharacterized protein</fullName>
    </submittedName>
</protein>
<dbReference type="EMBL" id="QYRT01000085">
    <property type="protein sequence ID" value="TIH26726.1"/>
    <property type="molecule type" value="Genomic_DNA"/>
</dbReference>
<evidence type="ECO:0000313" key="3">
    <source>
        <dbReference type="Proteomes" id="UP000306192"/>
    </source>
</evidence>
<feature type="transmembrane region" description="Helical" evidence="1">
    <location>
        <begin position="179"/>
        <end position="196"/>
    </location>
</feature>
<gene>
    <name evidence="2" type="ORF">D4765_18875</name>
</gene>
<reference evidence="2 3" key="1">
    <citation type="journal article" date="2019" name="Microorganisms">
        <title>Systematic Affiliation and Genome Analysis of Subtercola vilae DB165(T) with Particular Emphasis on Cold Adaptation of an Isolate from a High-Altitude Cold Volcano Lake.</title>
        <authorList>
            <person name="Villalobos A.S."/>
            <person name="Wiese J."/>
            <person name="Imhoff J.F."/>
            <person name="Dorador C."/>
            <person name="Keller A."/>
            <person name="Hentschel U."/>
        </authorList>
    </citation>
    <scope>NUCLEOTIDE SEQUENCE [LARGE SCALE GENOMIC DNA]</scope>
    <source>
        <strain evidence="2 3">DB165</strain>
    </source>
</reference>
<evidence type="ECO:0000313" key="2">
    <source>
        <dbReference type="EMBL" id="TIH26726.1"/>
    </source>
</evidence>
<feature type="transmembrane region" description="Helical" evidence="1">
    <location>
        <begin position="18"/>
        <end position="41"/>
    </location>
</feature>
<dbReference type="Proteomes" id="UP000306192">
    <property type="component" value="Unassembled WGS sequence"/>
</dbReference>